<accession>A0A918CWP1</accession>
<feature type="transmembrane region" description="Helical" evidence="1">
    <location>
        <begin position="20"/>
        <end position="37"/>
    </location>
</feature>
<keyword evidence="1" id="KW-1133">Transmembrane helix</keyword>
<protein>
    <submittedName>
        <fullName evidence="2">Uncharacterized protein</fullName>
    </submittedName>
</protein>
<proteinExistence type="predicted"/>
<evidence type="ECO:0000313" key="3">
    <source>
        <dbReference type="Proteomes" id="UP000653411"/>
    </source>
</evidence>
<evidence type="ECO:0000313" key="2">
    <source>
        <dbReference type="EMBL" id="GGN40967.1"/>
    </source>
</evidence>
<dbReference type="AlphaFoldDB" id="A0A918CWP1"/>
<keyword evidence="3" id="KW-1185">Reference proteome</keyword>
<gene>
    <name evidence="2" type="ORF">GCM10011578_088790</name>
</gene>
<keyword evidence="1" id="KW-0812">Transmembrane</keyword>
<reference evidence="2" key="2">
    <citation type="submission" date="2020-09" db="EMBL/GenBank/DDBJ databases">
        <authorList>
            <person name="Sun Q."/>
            <person name="Zhou Y."/>
        </authorList>
    </citation>
    <scope>NUCLEOTIDE SEQUENCE</scope>
    <source>
        <strain evidence="2">CGMCC 4.7110</strain>
    </source>
</reference>
<comment type="caution">
    <text evidence="2">The sequence shown here is derived from an EMBL/GenBank/DDBJ whole genome shotgun (WGS) entry which is preliminary data.</text>
</comment>
<keyword evidence="1" id="KW-0472">Membrane</keyword>
<evidence type="ECO:0000256" key="1">
    <source>
        <dbReference type="SAM" id="Phobius"/>
    </source>
</evidence>
<sequence>MLMDTADHCAEGTDMAGTVLAAQLTFIGVVLFTALYAPRENSDRAFRLLDWMKSS</sequence>
<dbReference type="Proteomes" id="UP000653411">
    <property type="component" value="Unassembled WGS sequence"/>
</dbReference>
<organism evidence="2 3">
    <name type="scientific">Streptomyces fuscichromogenes</name>
    <dbReference type="NCBI Taxonomy" id="1324013"/>
    <lineage>
        <taxon>Bacteria</taxon>
        <taxon>Bacillati</taxon>
        <taxon>Actinomycetota</taxon>
        <taxon>Actinomycetes</taxon>
        <taxon>Kitasatosporales</taxon>
        <taxon>Streptomycetaceae</taxon>
        <taxon>Streptomyces</taxon>
    </lineage>
</organism>
<dbReference type="EMBL" id="BMML01000033">
    <property type="protein sequence ID" value="GGN40967.1"/>
    <property type="molecule type" value="Genomic_DNA"/>
</dbReference>
<name>A0A918CWP1_9ACTN</name>
<reference evidence="2" key="1">
    <citation type="journal article" date="2014" name="Int. J. Syst. Evol. Microbiol.">
        <title>Complete genome sequence of Corynebacterium casei LMG S-19264T (=DSM 44701T), isolated from a smear-ripened cheese.</title>
        <authorList>
            <consortium name="US DOE Joint Genome Institute (JGI-PGF)"/>
            <person name="Walter F."/>
            <person name="Albersmeier A."/>
            <person name="Kalinowski J."/>
            <person name="Ruckert C."/>
        </authorList>
    </citation>
    <scope>NUCLEOTIDE SEQUENCE</scope>
    <source>
        <strain evidence="2">CGMCC 4.7110</strain>
    </source>
</reference>